<dbReference type="Proteomes" id="UP000238479">
    <property type="component" value="Chromosome 5"/>
</dbReference>
<evidence type="ECO:0000256" key="2">
    <source>
        <dbReference type="ARBA" id="ARBA00004718"/>
    </source>
</evidence>
<evidence type="ECO:0000256" key="10">
    <source>
        <dbReference type="PROSITE-ProRule" id="PRU00452"/>
    </source>
</evidence>
<proteinExistence type="inferred from homology"/>
<dbReference type="PANTHER" id="PTHR21330">
    <property type="entry name" value="E3 SUMO-PROTEIN LIGASE NSE2"/>
    <property type="match status" value="1"/>
</dbReference>
<dbReference type="STRING" id="74649.A0A2P6QAE6"/>
<dbReference type="CDD" id="cd16651">
    <property type="entry name" value="SPL-RING_NSE2"/>
    <property type="match status" value="1"/>
</dbReference>
<evidence type="ECO:0000313" key="13">
    <source>
        <dbReference type="Proteomes" id="UP000238479"/>
    </source>
</evidence>
<keyword evidence="4" id="KW-0808">Transferase</keyword>
<keyword evidence="12" id="KW-0436">Ligase</keyword>
<dbReference type="EMBL" id="PDCK01000043">
    <property type="protein sequence ID" value="PRQ31152.1"/>
    <property type="molecule type" value="Genomic_DNA"/>
</dbReference>
<evidence type="ECO:0000313" key="12">
    <source>
        <dbReference type="EMBL" id="PRQ31152.1"/>
    </source>
</evidence>
<dbReference type="GO" id="GO:0005634">
    <property type="term" value="C:nucleus"/>
    <property type="evidence" value="ECO:0007669"/>
    <property type="project" value="UniProtKB-SubCell"/>
</dbReference>
<organism evidence="12 13">
    <name type="scientific">Rosa chinensis</name>
    <name type="common">China rose</name>
    <dbReference type="NCBI Taxonomy" id="74649"/>
    <lineage>
        <taxon>Eukaryota</taxon>
        <taxon>Viridiplantae</taxon>
        <taxon>Streptophyta</taxon>
        <taxon>Embryophyta</taxon>
        <taxon>Tracheophyta</taxon>
        <taxon>Spermatophyta</taxon>
        <taxon>Magnoliopsida</taxon>
        <taxon>eudicotyledons</taxon>
        <taxon>Gunneridae</taxon>
        <taxon>Pentapetalae</taxon>
        <taxon>rosids</taxon>
        <taxon>fabids</taxon>
        <taxon>Rosales</taxon>
        <taxon>Rosaceae</taxon>
        <taxon>Rosoideae</taxon>
        <taxon>Rosoideae incertae sedis</taxon>
        <taxon>Rosa</taxon>
    </lineage>
</organism>
<dbReference type="GO" id="GO:0061665">
    <property type="term" value="F:SUMO ligase activity"/>
    <property type="evidence" value="ECO:0007669"/>
    <property type="project" value="TreeGrafter"/>
</dbReference>
<dbReference type="InterPro" id="IPR013083">
    <property type="entry name" value="Znf_RING/FYVE/PHD"/>
</dbReference>
<evidence type="ECO:0000256" key="8">
    <source>
        <dbReference type="ARBA" id="ARBA00022833"/>
    </source>
</evidence>
<feature type="domain" description="SP-RING-type" evidence="11">
    <location>
        <begin position="145"/>
        <end position="233"/>
    </location>
</feature>
<dbReference type="GO" id="GO:0030915">
    <property type="term" value="C:Smc5-Smc6 complex"/>
    <property type="evidence" value="ECO:0007669"/>
    <property type="project" value="InterPro"/>
</dbReference>
<dbReference type="InterPro" id="IPR004181">
    <property type="entry name" value="Znf_MIZ"/>
</dbReference>
<dbReference type="UniPathway" id="UPA00886"/>
<comment type="subcellular location">
    <subcellularLocation>
        <location evidence="1">Nucleus</location>
    </subcellularLocation>
</comment>
<dbReference type="GO" id="GO:0016925">
    <property type="term" value="P:protein sumoylation"/>
    <property type="evidence" value="ECO:0007669"/>
    <property type="project" value="UniProtKB-UniPathway"/>
</dbReference>
<evidence type="ECO:0000256" key="9">
    <source>
        <dbReference type="ARBA" id="ARBA00023242"/>
    </source>
</evidence>
<keyword evidence="5" id="KW-0479">Metal-binding</keyword>
<dbReference type="InterPro" id="IPR026846">
    <property type="entry name" value="Nse2(Mms21)"/>
</dbReference>
<keyword evidence="13" id="KW-1185">Reference proteome</keyword>
<dbReference type="GO" id="GO:0016874">
    <property type="term" value="F:ligase activity"/>
    <property type="evidence" value="ECO:0007669"/>
    <property type="project" value="UniProtKB-KW"/>
</dbReference>
<evidence type="ECO:0000256" key="3">
    <source>
        <dbReference type="ARBA" id="ARBA00008212"/>
    </source>
</evidence>
<evidence type="ECO:0000259" key="11">
    <source>
        <dbReference type="PROSITE" id="PS51044"/>
    </source>
</evidence>
<sequence length="255" mass="28507">MASTSSRTHGIAGRIRTAATNLYSDNQSLLGDIRKSFNVLKEVAVDLERANQFDKVKEIENAAVELLATCEHCMHLSSAIQYVGDNYEPPPEPSQLTDFEKLLKNEVAKQKAKSSSTTVNHSMIRQFREAVWNVHHAGQPMPGDDQEDIVMTSTDGNLRNTTCPVSGKAITDLEDPVCSVDCKHIYQTKEIMHYLQLKGGRGPCPIAGCPKMLQVDKLVRDPLLLVEIQELRDMRKHQTADTNVIEDFTELDEDD</sequence>
<comment type="similarity">
    <text evidence="3">Belongs to the NSE2 family.</text>
</comment>
<keyword evidence="8" id="KW-0862">Zinc</keyword>
<dbReference type="OrthoDB" id="26899at2759"/>
<keyword evidence="6 10" id="KW-0863">Zinc-finger</keyword>
<dbReference type="GO" id="GO:0000724">
    <property type="term" value="P:double-strand break repair via homologous recombination"/>
    <property type="evidence" value="ECO:0007669"/>
    <property type="project" value="InterPro"/>
</dbReference>
<evidence type="ECO:0000256" key="1">
    <source>
        <dbReference type="ARBA" id="ARBA00004123"/>
    </source>
</evidence>
<dbReference type="Pfam" id="PF11789">
    <property type="entry name" value="zf-Nse"/>
    <property type="match status" value="1"/>
</dbReference>
<keyword evidence="9" id="KW-0539">Nucleus</keyword>
<dbReference type="OMA" id="VECKHIY"/>
<keyword evidence="7" id="KW-0833">Ubl conjugation pathway</keyword>
<accession>A0A2P6QAE6</accession>
<evidence type="ECO:0000256" key="5">
    <source>
        <dbReference type="ARBA" id="ARBA00022723"/>
    </source>
</evidence>
<dbReference type="GO" id="GO:0008270">
    <property type="term" value="F:zinc ion binding"/>
    <property type="evidence" value="ECO:0007669"/>
    <property type="project" value="UniProtKB-KW"/>
</dbReference>
<dbReference type="PROSITE" id="PS51044">
    <property type="entry name" value="ZF_SP_RING"/>
    <property type="match status" value="1"/>
</dbReference>
<gene>
    <name evidence="12" type="ORF">RchiOBHm_Chr5g0032331</name>
</gene>
<evidence type="ECO:0000256" key="7">
    <source>
        <dbReference type="ARBA" id="ARBA00022786"/>
    </source>
</evidence>
<evidence type="ECO:0000256" key="4">
    <source>
        <dbReference type="ARBA" id="ARBA00022679"/>
    </source>
</evidence>
<evidence type="ECO:0000256" key="6">
    <source>
        <dbReference type="ARBA" id="ARBA00022771"/>
    </source>
</evidence>
<reference evidence="12 13" key="1">
    <citation type="journal article" date="2018" name="Nat. Genet.">
        <title>The Rosa genome provides new insights in the design of modern roses.</title>
        <authorList>
            <person name="Bendahmane M."/>
        </authorList>
    </citation>
    <scope>NUCLEOTIDE SEQUENCE [LARGE SCALE GENOMIC DNA]</scope>
    <source>
        <strain evidence="13">cv. Old Blush</strain>
    </source>
</reference>
<dbReference type="Gene3D" id="3.30.40.10">
    <property type="entry name" value="Zinc/RING finger domain, C3HC4 (zinc finger)"/>
    <property type="match status" value="1"/>
</dbReference>
<dbReference type="SUPFAM" id="SSF57850">
    <property type="entry name" value="RING/U-box"/>
    <property type="match status" value="1"/>
</dbReference>
<dbReference type="AlphaFoldDB" id="A0A2P6QAE6"/>
<dbReference type="PANTHER" id="PTHR21330:SF1">
    <property type="entry name" value="E3 SUMO-PROTEIN LIGASE NSE2"/>
    <property type="match status" value="1"/>
</dbReference>
<comment type="pathway">
    <text evidence="2">Protein modification; protein sumoylation.</text>
</comment>
<comment type="caution">
    <text evidence="12">The sequence shown here is derived from an EMBL/GenBank/DDBJ whole genome shotgun (WGS) entry which is preliminary data.</text>
</comment>
<protein>
    <submittedName>
        <fullName evidence="12">Putative E3 SUMO-protein ligase Nse2 (Mms21)</fullName>
    </submittedName>
</protein>
<name>A0A2P6QAE6_ROSCH</name>
<dbReference type="Gramene" id="PRQ31152">
    <property type="protein sequence ID" value="PRQ31152"/>
    <property type="gene ID" value="RchiOBHm_Chr5g0032331"/>
</dbReference>